<gene>
    <name evidence="5" type="ORF">A2814_02255</name>
</gene>
<feature type="active site" description="Tele-AMP-histidine intermediate" evidence="1">
    <location>
        <position position="99"/>
    </location>
</feature>
<dbReference type="InterPro" id="IPR011146">
    <property type="entry name" value="HIT-like"/>
</dbReference>
<name>A0A1F6UUQ4_9BACT</name>
<dbReference type="GO" id="GO:0009150">
    <property type="term" value="P:purine ribonucleotide metabolic process"/>
    <property type="evidence" value="ECO:0007669"/>
    <property type="project" value="TreeGrafter"/>
</dbReference>
<evidence type="ECO:0000313" key="6">
    <source>
        <dbReference type="Proteomes" id="UP000177869"/>
    </source>
</evidence>
<dbReference type="PANTHER" id="PTHR47670:SF1">
    <property type="entry name" value="ADENYLYLSULFATASE HINT3"/>
    <property type="match status" value="1"/>
</dbReference>
<feature type="domain" description="HIT" evidence="4">
    <location>
        <begin position="5"/>
        <end position="112"/>
    </location>
</feature>
<evidence type="ECO:0000313" key="5">
    <source>
        <dbReference type="EMBL" id="OGI61056.1"/>
    </source>
</evidence>
<dbReference type="InterPro" id="IPR019808">
    <property type="entry name" value="Histidine_triad_CS"/>
</dbReference>
<dbReference type="Pfam" id="PF01230">
    <property type="entry name" value="HIT"/>
    <property type="match status" value="1"/>
</dbReference>
<evidence type="ECO:0000256" key="3">
    <source>
        <dbReference type="PROSITE-ProRule" id="PRU00464"/>
    </source>
</evidence>
<dbReference type="PANTHER" id="PTHR47670">
    <property type="entry name" value="ADENYLYLSULFATASE HINT3"/>
    <property type="match status" value="1"/>
</dbReference>
<dbReference type="EMBL" id="MFTI01000007">
    <property type="protein sequence ID" value="OGI61056.1"/>
    <property type="molecule type" value="Genomic_DNA"/>
</dbReference>
<evidence type="ECO:0000259" key="4">
    <source>
        <dbReference type="PROSITE" id="PS51084"/>
    </source>
</evidence>
<dbReference type="AlphaFoldDB" id="A0A1F6UUQ4"/>
<evidence type="ECO:0000256" key="1">
    <source>
        <dbReference type="PIRSR" id="PIRSR601310-1"/>
    </source>
</evidence>
<dbReference type="GO" id="GO:0047627">
    <property type="term" value="F:adenylylsulfatase activity"/>
    <property type="evidence" value="ECO:0007669"/>
    <property type="project" value="TreeGrafter"/>
</dbReference>
<sequence length="137" mass="15134">MEDCIFCKIVKKEIPASVVYEDADTLAFLDIAPVNVGHSLVIPKKHYVNIYETPEETLIEMMKAVKKLSHAIKNGLSADGINVTMNNDPAAGQVVFHSHIHIIPRVANDGFGLWHGKKPYQEGEKEVVLKKITSAIA</sequence>
<dbReference type="InterPro" id="IPR036265">
    <property type="entry name" value="HIT-like_sf"/>
</dbReference>
<dbReference type="SUPFAM" id="SSF54197">
    <property type="entry name" value="HIT-like"/>
    <property type="match status" value="1"/>
</dbReference>
<dbReference type="InterPro" id="IPR001310">
    <property type="entry name" value="Histidine_triad_HIT"/>
</dbReference>
<reference evidence="5 6" key="1">
    <citation type="journal article" date="2016" name="Nat. Commun.">
        <title>Thousands of microbial genomes shed light on interconnected biogeochemical processes in an aquifer system.</title>
        <authorList>
            <person name="Anantharaman K."/>
            <person name="Brown C.T."/>
            <person name="Hug L.A."/>
            <person name="Sharon I."/>
            <person name="Castelle C.J."/>
            <person name="Probst A.J."/>
            <person name="Thomas B.C."/>
            <person name="Singh A."/>
            <person name="Wilkins M.J."/>
            <person name="Karaoz U."/>
            <person name="Brodie E.L."/>
            <person name="Williams K.H."/>
            <person name="Hubbard S.S."/>
            <person name="Banfield J.F."/>
        </authorList>
    </citation>
    <scope>NUCLEOTIDE SEQUENCE [LARGE SCALE GENOMIC DNA]</scope>
</reference>
<evidence type="ECO:0000256" key="2">
    <source>
        <dbReference type="PIRSR" id="PIRSR601310-3"/>
    </source>
</evidence>
<dbReference type="InterPro" id="IPR039384">
    <property type="entry name" value="HINT"/>
</dbReference>
<comment type="caution">
    <text evidence="5">The sequence shown here is derived from an EMBL/GenBank/DDBJ whole genome shotgun (WGS) entry which is preliminary data.</text>
</comment>
<proteinExistence type="predicted"/>
<dbReference type="STRING" id="1801732.A2814_02255"/>
<dbReference type="GO" id="GO:0006790">
    <property type="term" value="P:sulfur compound metabolic process"/>
    <property type="evidence" value="ECO:0007669"/>
    <property type="project" value="TreeGrafter"/>
</dbReference>
<feature type="short sequence motif" description="Histidine triad motif" evidence="2 3">
    <location>
        <begin position="97"/>
        <end position="101"/>
    </location>
</feature>
<dbReference type="PRINTS" id="PR00332">
    <property type="entry name" value="HISTRIAD"/>
</dbReference>
<organism evidence="5 6">
    <name type="scientific">Candidatus Nomurabacteria bacterium RIFCSPHIGHO2_01_FULL_38_19</name>
    <dbReference type="NCBI Taxonomy" id="1801732"/>
    <lineage>
        <taxon>Bacteria</taxon>
        <taxon>Candidatus Nomuraibacteriota</taxon>
    </lineage>
</organism>
<dbReference type="CDD" id="cd01277">
    <property type="entry name" value="HINT_subgroup"/>
    <property type="match status" value="1"/>
</dbReference>
<dbReference type="Gene3D" id="3.30.428.10">
    <property type="entry name" value="HIT-like"/>
    <property type="match status" value="1"/>
</dbReference>
<dbReference type="PROSITE" id="PS00892">
    <property type="entry name" value="HIT_1"/>
    <property type="match status" value="1"/>
</dbReference>
<accession>A0A1F6UUQ4</accession>
<dbReference type="PROSITE" id="PS51084">
    <property type="entry name" value="HIT_2"/>
    <property type="match status" value="1"/>
</dbReference>
<keyword evidence="5" id="KW-0378">Hydrolase</keyword>
<protein>
    <submittedName>
        <fullName evidence="5">HIT family hydrolase</fullName>
    </submittedName>
</protein>
<dbReference type="Proteomes" id="UP000177869">
    <property type="component" value="Unassembled WGS sequence"/>
</dbReference>